<evidence type="ECO:0000313" key="3">
    <source>
        <dbReference type="EMBL" id="KAH7951441.1"/>
    </source>
</evidence>
<feature type="domain" description="Reverse transcriptase" evidence="1">
    <location>
        <begin position="159"/>
        <end position="386"/>
    </location>
</feature>
<dbReference type="Proteomes" id="UP000821837">
    <property type="component" value="Chromosome 5"/>
</dbReference>
<dbReference type="Gene3D" id="3.30.420.10">
    <property type="entry name" value="Ribonuclease H-like superfamily/Ribonuclease H"/>
    <property type="match status" value="1"/>
</dbReference>
<proteinExistence type="predicted"/>
<evidence type="ECO:0000259" key="2">
    <source>
        <dbReference type="PROSITE" id="PS50879"/>
    </source>
</evidence>
<organism evidence="3 4">
    <name type="scientific">Rhipicephalus sanguineus</name>
    <name type="common">Brown dog tick</name>
    <name type="synonym">Ixodes sanguineus</name>
    <dbReference type="NCBI Taxonomy" id="34632"/>
    <lineage>
        <taxon>Eukaryota</taxon>
        <taxon>Metazoa</taxon>
        <taxon>Ecdysozoa</taxon>
        <taxon>Arthropoda</taxon>
        <taxon>Chelicerata</taxon>
        <taxon>Arachnida</taxon>
        <taxon>Acari</taxon>
        <taxon>Parasitiformes</taxon>
        <taxon>Ixodida</taxon>
        <taxon>Ixodoidea</taxon>
        <taxon>Ixodidae</taxon>
        <taxon>Rhipicephalinae</taxon>
        <taxon>Rhipicephalus</taxon>
        <taxon>Rhipicephalus</taxon>
    </lineage>
</organism>
<gene>
    <name evidence="3" type="ORF">HPB52_008970</name>
</gene>
<dbReference type="InterPro" id="IPR043502">
    <property type="entry name" value="DNA/RNA_pol_sf"/>
</dbReference>
<dbReference type="PROSITE" id="PS50878">
    <property type="entry name" value="RT_POL"/>
    <property type="match status" value="1"/>
</dbReference>
<name>A0A9D4SW04_RHISA</name>
<dbReference type="AlphaFoldDB" id="A0A9D4SW04"/>
<dbReference type="Pfam" id="PF00078">
    <property type="entry name" value="RVT_1"/>
    <property type="match status" value="1"/>
</dbReference>
<dbReference type="InterPro" id="IPR012337">
    <property type="entry name" value="RNaseH-like_sf"/>
</dbReference>
<dbReference type="SUPFAM" id="SSF56672">
    <property type="entry name" value="DNA/RNA polymerases"/>
    <property type="match status" value="1"/>
</dbReference>
<dbReference type="EMBL" id="JABSTV010001251">
    <property type="protein sequence ID" value="KAH7951441.1"/>
    <property type="molecule type" value="Genomic_DNA"/>
</dbReference>
<dbReference type="GO" id="GO:0071897">
    <property type="term" value="P:DNA biosynthetic process"/>
    <property type="evidence" value="ECO:0007669"/>
    <property type="project" value="UniProtKB-ARBA"/>
</dbReference>
<dbReference type="GO" id="GO:0004523">
    <property type="term" value="F:RNA-DNA hybrid ribonuclease activity"/>
    <property type="evidence" value="ECO:0007669"/>
    <property type="project" value="InterPro"/>
</dbReference>
<protein>
    <recommendedName>
        <fullName evidence="5">Tick transposon</fullName>
    </recommendedName>
</protein>
<dbReference type="GO" id="GO:0003676">
    <property type="term" value="F:nucleic acid binding"/>
    <property type="evidence" value="ECO:0007669"/>
    <property type="project" value="InterPro"/>
</dbReference>
<accession>A0A9D4SW04</accession>
<comment type="caution">
    <text evidence="3">The sequence shown here is derived from an EMBL/GenBank/DDBJ whole genome shotgun (WGS) entry which is preliminary data.</text>
</comment>
<dbReference type="CDD" id="cd01650">
    <property type="entry name" value="RT_nLTR_like"/>
    <property type="match status" value="1"/>
</dbReference>
<evidence type="ECO:0000313" key="4">
    <source>
        <dbReference type="Proteomes" id="UP000821837"/>
    </source>
</evidence>
<evidence type="ECO:0008006" key="5">
    <source>
        <dbReference type="Google" id="ProtNLM"/>
    </source>
</evidence>
<keyword evidence="4" id="KW-1185">Reference proteome</keyword>
<dbReference type="InterPro" id="IPR000477">
    <property type="entry name" value="RT_dom"/>
</dbReference>
<feature type="domain" description="RNase H type-1" evidence="2">
    <location>
        <begin position="565"/>
        <end position="692"/>
    </location>
</feature>
<dbReference type="SUPFAM" id="SSF53098">
    <property type="entry name" value="Ribonuclease H-like"/>
    <property type="match status" value="1"/>
</dbReference>
<dbReference type="PROSITE" id="PS50879">
    <property type="entry name" value="RNASE_H_1"/>
    <property type="match status" value="1"/>
</dbReference>
<dbReference type="InterPro" id="IPR036397">
    <property type="entry name" value="RNaseH_sf"/>
</dbReference>
<reference evidence="3" key="1">
    <citation type="journal article" date="2020" name="Cell">
        <title>Large-Scale Comparative Analyses of Tick Genomes Elucidate Their Genetic Diversity and Vector Capacities.</title>
        <authorList>
            <consortium name="Tick Genome and Microbiome Consortium (TIGMIC)"/>
            <person name="Jia N."/>
            <person name="Wang J."/>
            <person name="Shi W."/>
            <person name="Du L."/>
            <person name="Sun Y."/>
            <person name="Zhan W."/>
            <person name="Jiang J.F."/>
            <person name="Wang Q."/>
            <person name="Zhang B."/>
            <person name="Ji P."/>
            <person name="Bell-Sakyi L."/>
            <person name="Cui X.M."/>
            <person name="Yuan T.T."/>
            <person name="Jiang B.G."/>
            <person name="Yang W.F."/>
            <person name="Lam T.T."/>
            <person name="Chang Q.C."/>
            <person name="Ding S.J."/>
            <person name="Wang X.J."/>
            <person name="Zhu J.G."/>
            <person name="Ruan X.D."/>
            <person name="Zhao L."/>
            <person name="Wei J.T."/>
            <person name="Ye R.Z."/>
            <person name="Que T.C."/>
            <person name="Du C.H."/>
            <person name="Zhou Y.H."/>
            <person name="Cheng J.X."/>
            <person name="Dai P.F."/>
            <person name="Guo W.B."/>
            <person name="Han X.H."/>
            <person name="Huang E.J."/>
            <person name="Li L.F."/>
            <person name="Wei W."/>
            <person name="Gao Y.C."/>
            <person name="Liu J.Z."/>
            <person name="Shao H.Z."/>
            <person name="Wang X."/>
            <person name="Wang C.C."/>
            <person name="Yang T.C."/>
            <person name="Huo Q.B."/>
            <person name="Li W."/>
            <person name="Chen H.Y."/>
            <person name="Chen S.E."/>
            <person name="Zhou L.G."/>
            <person name="Ni X.B."/>
            <person name="Tian J.H."/>
            <person name="Sheng Y."/>
            <person name="Liu T."/>
            <person name="Pan Y.S."/>
            <person name="Xia L.Y."/>
            <person name="Li J."/>
            <person name="Zhao F."/>
            <person name="Cao W.C."/>
        </authorList>
    </citation>
    <scope>NUCLEOTIDE SEQUENCE</scope>
    <source>
        <strain evidence="3">Rsan-2018</strain>
    </source>
</reference>
<dbReference type="PANTHER" id="PTHR19446">
    <property type="entry name" value="REVERSE TRANSCRIPTASES"/>
    <property type="match status" value="1"/>
</dbReference>
<evidence type="ECO:0000259" key="1">
    <source>
        <dbReference type="PROSITE" id="PS50878"/>
    </source>
</evidence>
<dbReference type="VEuPathDB" id="VectorBase:RSAN_049026"/>
<dbReference type="Pfam" id="PF00075">
    <property type="entry name" value="RNase_H"/>
    <property type="match status" value="1"/>
</dbReference>
<dbReference type="InterPro" id="IPR002156">
    <property type="entry name" value="RNaseH_domain"/>
</dbReference>
<dbReference type="GO" id="GO:0042575">
    <property type="term" value="C:DNA polymerase complex"/>
    <property type="evidence" value="ECO:0007669"/>
    <property type="project" value="UniProtKB-ARBA"/>
</dbReference>
<sequence length="835" mass="95006">METEQPKLKSRIERITPEAQEYADKLATDNWLDICEHAGNNLHTSRAWSLFRTLLGQPKRKNHLEVMRLKKGIDSETLAEQIAEHFFPTATTIRGIHPLPILADHTLSDLDRPFSMGELRMAIDACKRRTAPGRDGISNTMLRNLTESQLPFLLDTINQVWETGNIPAEWKMATVIPIPKPNKAPNEIANLRPISLTSCPGKLMERMALTRLLWQQDRTCPVDPRVFGIRKHMSTQDAMLALQDVYTEYSTSQVNEVKARTRYLQRGVPQASILPPTLFSLALNNLTRDLRSVPDLHFTIYADDITLWAKKSPQSEIQHTLQSAIDITARYLEERGLTLSSAKSEYIVVTNRKLPSAQEDRQLVTLSIKNVRIPRKPCIKVLGFWLQDDGKSKEWFLHTTQQLQQVHRLLKRTTRKLRCIKEHQLRRMTLALAIPRIMYQYPYIEITKTQKSKLETLLRQISRTILGTPQYAKYDRVRGTAILPNLEELAQIHREEQFTRLKLSAQGYALLRELGYDISSPFPFEATRPPWATFDQITVEPVPRHMDRETQTGRREARVQQLQETTGEWILYTDASPSQTGEGFRTGIASDGLPLSWGFHHNISTQCMAEITARVEAVTIPNPNARCLLIRTDSQAACRAFTTGDIPDAHYSTLTKHLDAHPSLRVRIQWIPGHSGIRGNEVAHAMSRVCLPGPPLWWPDSLKRTELLAMARLDRRERLDEMRNNRRVYPDPPHSLTRREAALVRRAQTTHIIPHIQHYIQGKDGSPACVACGGYPDNAHVLWVCPGGRAAMGESLKHIPINLRPATLEEWLADSSPDIMKALLGHLKLLGLSDG</sequence>
<reference evidence="3" key="2">
    <citation type="submission" date="2021-09" db="EMBL/GenBank/DDBJ databases">
        <authorList>
            <person name="Jia N."/>
            <person name="Wang J."/>
            <person name="Shi W."/>
            <person name="Du L."/>
            <person name="Sun Y."/>
            <person name="Zhan W."/>
            <person name="Jiang J."/>
            <person name="Wang Q."/>
            <person name="Zhang B."/>
            <person name="Ji P."/>
            <person name="Sakyi L.B."/>
            <person name="Cui X."/>
            <person name="Yuan T."/>
            <person name="Jiang B."/>
            <person name="Yang W."/>
            <person name="Lam T.T.-Y."/>
            <person name="Chang Q."/>
            <person name="Ding S."/>
            <person name="Wang X."/>
            <person name="Zhu J."/>
            <person name="Ruan X."/>
            <person name="Zhao L."/>
            <person name="Wei J."/>
            <person name="Que T."/>
            <person name="Du C."/>
            <person name="Cheng J."/>
            <person name="Dai P."/>
            <person name="Han X."/>
            <person name="Huang E."/>
            <person name="Gao Y."/>
            <person name="Liu J."/>
            <person name="Shao H."/>
            <person name="Ye R."/>
            <person name="Li L."/>
            <person name="Wei W."/>
            <person name="Wang X."/>
            <person name="Wang C."/>
            <person name="Huo Q."/>
            <person name="Li W."/>
            <person name="Guo W."/>
            <person name="Chen H."/>
            <person name="Chen S."/>
            <person name="Zhou L."/>
            <person name="Zhou L."/>
            <person name="Ni X."/>
            <person name="Tian J."/>
            <person name="Zhou Y."/>
            <person name="Sheng Y."/>
            <person name="Liu T."/>
            <person name="Pan Y."/>
            <person name="Xia L."/>
            <person name="Li J."/>
            <person name="Zhao F."/>
            <person name="Cao W."/>
        </authorList>
    </citation>
    <scope>NUCLEOTIDE SEQUENCE</scope>
    <source>
        <strain evidence="3">Rsan-2018</strain>
        <tissue evidence="3">Larvae</tissue>
    </source>
</reference>